<protein>
    <submittedName>
        <fullName evidence="1">Uncharacterized protein</fullName>
    </submittedName>
</protein>
<reference evidence="1 2" key="1">
    <citation type="submission" date="2021-06" db="EMBL/GenBank/DDBJ databases">
        <title>Caerostris extrusa draft genome.</title>
        <authorList>
            <person name="Kono N."/>
            <person name="Arakawa K."/>
        </authorList>
    </citation>
    <scope>NUCLEOTIDE SEQUENCE [LARGE SCALE GENOMIC DNA]</scope>
</reference>
<dbReference type="EMBL" id="BPLR01013948">
    <property type="protein sequence ID" value="GIY65008.1"/>
    <property type="molecule type" value="Genomic_DNA"/>
</dbReference>
<evidence type="ECO:0000313" key="1">
    <source>
        <dbReference type="EMBL" id="GIY65008.1"/>
    </source>
</evidence>
<sequence>MGIAGRNMAIELMKYGYSKKEYGYRIDGILVSQAEYGVKESAYDSPGKTAKLPGRRLHLFEIIKSKPSETRHAISILRTHL</sequence>
<proteinExistence type="predicted"/>
<name>A0AAV4V4R5_CAEEX</name>
<organism evidence="1 2">
    <name type="scientific">Caerostris extrusa</name>
    <name type="common">Bark spider</name>
    <name type="synonym">Caerostris bankana</name>
    <dbReference type="NCBI Taxonomy" id="172846"/>
    <lineage>
        <taxon>Eukaryota</taxon>
        <taxon>Metazoa</taxon>
        <taxon>Ecdysozoa</taxon>
        <taxon>Arthropoda</taxon>
        <taxon>Chelicerata</taxon>
        <taxon>Arachnida</taxon>
        <taxon>Araneae</taxon>
        <taxon>Araneomorphae</taxon>
        <taxon>Entelegynae</taxon>
        <taxon>Araneoidea</taxon>
        <taxon>Araneidae</taxon>
        <taxon>Caerostris</taxon>
    </lineage>
</organism>
<keyword evidence="2" id="KW-1185">Reference proteome</keyword>
<comment type="caution">
    <text evidence="1">The sequence shown here is derived from an EMBL/GenBank/DDBJ whole genome shotgun (WGS) entry which is preliminary data.</text>
</comment>
<evidence type="ECO:0000313" key="2">
    <source>
        <dbReference type="Proteomes" id="UP001054945"/>
    </source>
</evidence>
<dbReference type="Proteomes" id="UP001054945">
    <property type="component" value="Unassembled WGS sequence"/>
</dbReference>
<dbReference type="AlphaFoldDB" id="A0AAV4V4R5"/>
<gene>
    <name evidence="1" type="ORF">CEXT_171941</name>
</gene>
<accession>A0AAV4V4R5</accession>